<dbReference type="SUPFAM" id="SSF56112">
    <property type="entry name" value="Protein kinase-like (PK-like)"/>
    <property type="match status" value="1"/>
</dbReference>
<comment type="caution">
    <text evidence="1">The sequence shown here is derived from an EMBL/GenBank/DDBJ whole genome shotgun (WGS) entry which is preliminary data.</text>
</comment>
<evidence type="ECO:0008006" key="3">
    <source>
        <dbReference type="Google" id="ProtNLM"/>
    </source>
</evidence>
<gene>
    <name evidence="1" type="ORF">CRV04_10770</name>
</gene>
<reference evidence="1 2" key="1">
    <citation type="submission" date="2017-10" db="EMBL/GenBank/DDBJ databases">
        <title>Genomics of the genus Arcobacter.</title>
        <authorList>
            <person name="Perez-Cataluna A."/>
            <person name="Figueras M.J."/>
        </authorList>
    </citation>
    <scope>NUCLEOTIDE SEQUENCE [LARGE SCALE GENOMIC DNA]</scope>
    <source>
        <strain evidence="1 2">CECT 8987</strain>
    </source>
</reference>
<dbReference type="Proteomes" id="UP000290657">
    <property type="component" value="Unassembled WGS sequence"/>
</dbReference>
<dbReference type="RefSeq" id="WP_128996858.1">
    <property type="nucleotide sequence ID" value="NZ_PDKN01000008.1"/>
</dbReference>
<evidence type="ECO:0000313" key="1">
    <source>
        <dbReference type="EMBL" id="RXJ55312.1"/>
    </source>
</evidence>
<proteinExistence type="predicted"/>
<sequence>MNIKYQLNHSHEKFKSFLLNIKEYFKENSHTIHKARNELKVIEFEGVQTVVKAFKIPNKINQVVYAYFRDSKAKKSYQNAVKLRELNIQTPTPIGYIEFYKMGLFKESFFISEKLDYEFTIREPLRDLNFPDRELILKEFVAFTYDLHQKEVFHKDYSAGNILVVKNGSDYSFSVVDINRMQFKPMSVEEGLDNFAKLWLDEESLLLIAKEYARLSNTPEDKAISILKECDEKLKGFVEFKRKIRGKK</sequence>
<organism evidence="1 2">
    <name type="scientific">Candidatus Marinarcus aquaticus</name>
    <dbReference type="NCBI Taxonomy" id="2044504"/>
    <lineage>
        <taxon>Bacteria</taxon>
        <taxon>Pseudomonadati</taxon>
        <taxon>Campylobacterota</taxon>
        <taxon>Epsilonproteobacteria</taxon>
        <taxon>Campylobacterales</taxon>
        <taxon>Arcobacteraceae</taxon>
        <taxon>Candidatus Marinarcus</taxon>
    </lineage>
</organism>
<dbReference type="GO" id="GO:0004672">
    <property type="term" value="F:protein kinase activity"/>
    <property type="evidence" value="ECO:0007669"/>
    <property type="project" value="InterPro"/>
</dbReference>
<dbReference type="Pfam" id="PF06293">
    <property type="entry name" value="Kdo"/>
    <property type="match status" value="1"/>
</dbReference>
<dbReference type="Gene3D" id="1.10.510.10">
    <property type="entry name" value="Transferase(Phosphotransferase) domain 1"/>
    <property type="match status" value="1"/>
</dbReference>
<keyword evidence="2" id="KW-1185">Reference proteome</keyword>
<dbReference type="EMBL" id="PDKN01000008">
    <property type="protein sequence ID" value="RXJ55312.1"/>
    <property type="molecule type" value="Genomic_DNA"/>
</dbReference>
<dbReference type="InterPro" id="IPR008266">
    <property type="entry name" value="Tyr_kinase_AS"/>
</dbReference>
<accession>A0A4Q0XP09</accession>
<dbReference type="InterPro" id="IPR011009">
    <property type="entry name" value="Kinase-like_dom_sf"/>
</dbReference>
<evidence type="ECO:0000313" key="2">
    <source>
        <dbReference type="Proteomes" id="UP000290657"/>
    </source>
</evidence>
<dbReference type="AlphaFoldDB" id="A0A4Q0XP09"/>
<name>A0A4Q0XP09_9BACT</name>
<dbReference type="OrthoDB" id="9773772at2"/>
<dbReference type="PROSITE" id="PS00109">
    <property type="entry name" value="PROTEIN_KINASE_TYR"/>
    <property type="match status" value="1"/>
</dbReference>
<protein>
    <recommendedName>
        <fullName evidence="3">Protein kinase domain-containing protein</fullName>
    </recommendedName>
</protein>